<dbReference type="EMBL" id="AP011463">
    <property type="protein sequence ID" value="BAX24873.1"/>
    <property type="molecule type" value="Genomic_DNA"/>
</dbReference>
<reference evidence="2" key="1">
    <citation type="submission" date="2009-05" db="EMBL/GenBank/DDBJ databases">
        <title>Oryza sativa Japonica Group genomic DNA, chromosome 6, BAC clone:KMK0024M20, cultivar:Khau Mac Kho.</title>
        <authorList>
            <person name="Matsumoto T."/>
            <person name="Wu J."/>
            <person name="Kanamori H."/>
        </authorList>
    </citation>
    <scope>NUCLEOTIDE SEQUENCE</scope>
    <source>
        <strain evidence="2">W1625</strain>
    </source>
</reference>
<dbReference type="AlphaFoldDB" id="A0A1V1H5L1"/>
<name>A0A1V1H5L1_9ORYZ</name>
<gene>
    <name evidence="2" type="primary">OMERIa0018P10.14</name>
</gene>
<protein>
    <submittedName>
        <fullName evidence="2">Uncharacterized protein</fullName>
    </submittedName>
</protein>
<feature type="region of interest" description="Disordered" evidence="1">
    <location>
        <begin position="1"/>
        <end position="39"/>
    </location>
</feature>
<proteinExistence type="predicted"/>
<accession>A0A1V1H5L1</accession>
<organism evidence="2">
    <name type="scientific">Oryza meridionalis</name>
    <dbReference type="NCBI Taxonomy" id="40149"/>
    <lineage>
        <taxon>Eukaryota</taxon>
        <taxon>Viridiplantae</taxon>
        <taxon>Streptophyta</taxon>
        <taxon>Embryophyta</taxon>
        <taxon>Tracheophyta</taxon>
        <taxon>Spermatophyta</taxon>
        <taxon>Magnoliopsida</taxon>
        <taxon>Liliopsida</taxon>
        <taxon>Poales</taxon>
        <taxon>Poaceae</taxon>
        <taxon>BOP clade</taxon>
        <taxon>Oryzoideae</taxon>
        <taxon>Oryzeae</taxon>
        <taxon>Oryzinae</taxon>
        <taxon>Oryza</taxon>
    </lineage>
</organism>
<feature type="compositionally biased region" description="Basic residues" evidence="1">
    <location>
        <begin position="23"/>
        <end position="33"/>
    </location>
</feature>
<evidence type="ECO:0000256" key="1">
    <source>
        <dbReference type="SAM" id="MobiDB-lite"/>
    </source>
</evidence>
<sequence>MRASPGSLESSAHAHPAGISTRHVLRRRHRRRGGLQPAASALFFPPERDSKDAYIHKPSPNFIGVCRFYVVQKYAFLARMCSVLLFEHDHE</sequence>
<evidence type="ECO:0000313" key="2">
    <source>
        <dbReference type="EMBL" id="BAX24873.1"/>
    </source>
</evidence>